<evidence type="ECO:0000256" key="1">
    <source>
        <dbReference type="SAM" id="MobiDB-lite"/>
    </source>
</evidence>
<protein>
    <submittedName>
        <fullName evidence="2">Uncharacterized protein</fullName>
    </submittedName>
</protein>
<organism evidence="2 3">
    <name type="scientific">Amycolatopsis pigmentata</name>
    <dbReference type="NCBI Taxonomy" id="450801"/>
    <lineage>
        <taxon>Bacteria</taxon>
        <taxon>Bacillati</taxon>
        <taxon>Actinomycetota</taxon>
        <taxon>Actinomycetes</taxon>
        <taxon>Pseudonocardiales</taxon>
        <taxon>Pseudonocardiaceae</taxon>
        <taxon>Amycolatopsis</taxon>
    </lineage>
</organism>
<dbReference type="RefSeq" id="WP_378268373.1">
    <property type="nucleotide sequence ID" value="NZ_JBHUKR010000017.1"/>
</dbReference>
<comment type="caution">
    <text evidence="2">The sequence shown here is derived from an EMBL/GenBank/DDBJ whole genome shotgun (WGS) entry which is preliminary data.</text>
</comment>
<dbReference type="EMBL" id="JBHUKR010000017">
    <property type="protein sequence ID" value="MFD2420350.1"/>
    <property type="molecule type" value="Genomic_DNA"/>
</dbReference>
<gene>
    <name evidence="2" type="ORF">ACFSXZ_28865</name>
</gene>
<proteinExistence type="predicted"/>
<accession>A0ABW5G0A6</accession>
<reference evidence="3" key="1">
    <citation type="journal article" date="2019" name="Int. J. Syst. Evol. Microbiol.">
        <title>The Global Catalogue of Microorganisms (GCM) 10K type strain sequencing project: providing services to taxonomists for standard genome sequencing and annotation.</title>
        <authorList>
            <consortium name="The Broad Institute Genomics Platform"/>
            <consortium name="The Broad Institute Genome Sequencing Center for Infectious Disease"/>
            <person name="Wu L."/>
            <person name="Ma J."/>
        </authorList>
    </citation>
    <scope>NUCLEOTIDE SEQUENCE [LARGE SCALE GENOMIC DNA]</scope>
    <source>
        <strain evidence="3">CGMCC 4.7645</strain>
    </source>
</reference>
<evidence type="ECO:0000313" key="2">
    <source>
        <dbReference type="EMBL" id="MFD2420350.1"/>
    </source>
</evidence>
<evidence type="ECO:0000313" key="3">
    <source>
        <dbReference type="Proteomes" id="UP001597417"/>
    </source>
</evidence>
<dbReference type="Proteomes" id="UP001597417">
    <property type="component" value="Unassembled WGS sequence"/>
</dbReference>
<sequence>MRSRAGISAVTVARPRKVSGTGESSGDGIHPKRPALAPVEG</sequence>
<name>A0ABW5G0A6_9PSEU</name>
<keyword evidence="3" id="KW-1185">Reference proteome</keyword>
<feature type="region of interest" description="Disordered" evidence="1">
    <location>
        <begin position="1"/>
        <end position="41"/>
    </location>
</feature>